<keyword evidence="1" id="KW-0479">Metal-binding</keyword>
<sequence>MTMADSFWKDVKCVHCSNPVEKPVQLPVCLHILCLECENKIATAYKICCPKCRSENARPEILQLISGVEHVSGEIMFCDNSQQHGIAKWFCFNCGQNLCGSCRLSHLKDHTIHLLTQPQALRNRIWEQRDDVQDAAAAAREEVHPQNTTVDTLRCPVCSHTSCQHVEKLQQLLSYQATVSDCEQEGHVDKELKYFCKQCWIPVCGDCSLKGKHKLHECDDISTCGQEFITKSLTTLKDKLQMLIDASRQNVDRTENDEKRLSQHVNDTDRELNARKCKILEETEQAFDKAIKDAELQGQNILMDYREKQNLFKRFQDFLLKIEEAFAKFTIDGQQPTTTQYVAAFLLQQLASELIPQIQVEYQKLERPQERQLVLPEVDADSVTPPPPLARVGTEWKQMKLAFSFKFDGDYFVKSIILTDNETCLLSTKSLTGRSQYDSIVQYHYNSQKNRAESKVYDTEP</sequence>
<feature type="domain" description="RING-type" evidence="6">
    <location>
        <begin position="13"/>
        <end position="53"/>
    </location>
</feature>
<evidence type="ECO:0000256" key="2">
    <source>
        <dbReference type="ARBA" id="ARBA00022771"/>
    </source>
</evidence>
<feature type="coiled-coil region" evidence="5">
    <location>
        <begin position="237"/>
        <end position="264"/>
    </location>
</feature>
<evidence type="ECO:0000313" key="9">
    <source>
        <dbReference type="Proteomes" id="UP000678393"/>
    </source>
</evidence>
<evidence type="ECO:0000259" key="7">
    <source>
        <dbReference type="PROSITE" id="PS50119"/>
    </source>
</evidence>
<dbReference type="PROSITE" id="PS50089">
    <property type="entry name" value="ZF_RING_2"/>
    <property type="match status" value="1"/>
</dbReference>
<evidence type="ECO:0000313" key="8">
    <source>
        <dbReference type="EMBL" id="CAG5126677.1"/>
    </source>
</evidence>
<evidence type="ECO:0000256" key="4">
    <source>
        <dbReference type="PROSITE-ProRule" id="PRU00024"/>
    </source>
</evidence>
<protein>
    <submittedName>
        <fullName evidence="8">Uncharacterized protein</fullName>
    </submittedName>
</protein>
<dbReference type="EMBL" id="CAJHNH020002424">
    <property type="protein sequence ID" value="CAG5126677.1"/>
    <property type="molecule type" value="Genomic_DNA"/>
</dbReference>
<dbReference type="Pfam" id="PF00643">
    <property type="entry name" value="zf-B_box"/>
    <property type="match status" value="1"/>
</dbReference>
<dbReference type="InterPro" id="IPR047153">
    <property type="entry name" value="TRIM45/56/19-like"/>
</dbReference>
<dbReference type="PANTHER" id="PTHR25462:SF296">
    <property type="entry name" value="MEIOTIC P26, ISOFORM F"/>
    <property type="match status" value="1"/>
</dbReference>
<accession>A0A8S3ZAQ6</accession>
<dbReference type="SUPFAM" id="SSF57850">
    <property type="entry name" value="RING/U-box"/>
    <property type="match status" value="1"/>
</dbReference>
<dbReference type="InterPro" id="IPR013083">
    <property type="entry name" value="Znf_RING/FYVE/PHD"/>
</dbReference>
<dbReference type="Gene3D" id="3.30.40.10">
    <property type="entry name" value="Zinc/RING finger domain, C3HC4 (zinc finger)"/>
    <property type="match status" value="1"/>
</dbReference>
<dbReference type="Proteomes" id="UP000678393">
    <property type="component" value="Unassembled WGS sequence"/>
</dbReference>
<dbReference type="GO" id="GO:0008270">
    <property type="term" value="F:zinc ion binding"/>
    <property type="evidence" value="ECO:0007669"/>
    <property type="project" value="UniProtKB-KW"/>
</dbReference>
<reference evidence="8" key="1">
    <citation type="submission" date="2021-04" db="EMBL/GenBank/DDBJ databases">
        <authorList>
            <consortium name="Molecular Ecology Group"/>
        </authorList>
    </citation>
    <scope>NUCLEOTIDE SEQUENCE</scope>
</reference>
<dbReference type="PANTHER" id="PTHR25462">
    <property type="entry name" value="BONUS, ISOFORM C-RELATED"/>
    <property type="match status" value="1"/>
</dbReference>
<dbReference type="CDD" id="cd19756">
    <property type="entry name" value="Bbox2"/>
    <property type="match status" value="1"/>
</dbReference>
<organism evidence="8 9">
    <name type="scientific">Candidula unifasciata</name>
    <dbReference type="NCBI Taxonomy" id="100452"/>
    <lineage>
        <taxon>Eukaryota</taxon>
        <taxon>Metazoa</taxon>
        <taxon>Spiralia</taxon>
        <taxon>Lophotrochozoa</taxon>
        <taxon>Mollusca</taxon>
        <taxon>Gastropoda</taxon>
        <taxon>Heterobranchia</taxon>
        <taxon>Euthyneura</taxon>
        <taxon>Panpulmonata</taxon>
        <taxon>Eupulmonata</taxon>
        <taxon>Stylommatophora</taxon>
        <taxon>Helicina</taxon>
        <taxon>Helicoidea</taxon>
        <taxon>Geomitridae</taxon>
        <taxon>Candidula</taxon>
    </lineage>
</organism>
<keyword evidence="3" id="KW-0862">Zinc</keyword>
<name>A0A8S3ZAQ6_9EUPU</name>
<dbReference type="InterPro" id="IPR000315">
    <property type="entry name" value="Znf_B-box"/>
</dbReference>
<dbReference type="Gene3D" id="3.30.160.60">
    <property type="entry name" value="Classic Zinc Finger"/>
    <property type="match status" value="1"/>
</dbReference>
<feature type="domain" description="B box-type" evidence="7">
    <location>
        <begin position="73"/>
        <end position="115"/>
    </location>
</feature>
<evidence type="ECO:0000256" key="3">
    <source>
        <dbReference type="ARBA" id="ARBA00022833"/>
    </source>
</evidence>
<gene>
    <name evidence="8" type="ORF">CUNI_LOCUS12235</name>
</gene>
<dbReference type="SUPFAM" id="SSF57845">
    <property type="entry name" value="B-box zinc-binding domain"/>
    <property type="match status" value="1"/>
</dbReference>
<comment type="caution">
    <text evidence="8">The sequence shown here is derived from an EMBL/GenBank/DDBJ whole genome shotgun (WGS) entry which is preliminary data.</text>
</comment>
<evidence type="ECO:0000259" key="6">
    <source>
        <dbReference type="PROSITE" id="PS50089"/>
    </source>
</evidence>
<proteinExistence type="predicted"/>
<feature type="non-terminal residue" evidence="8">
    <location>
        <position position="461"/>
    </location>
</feature>
<dbReference type="InterPro" id="IPR001841">
    <property type="entry name" value="Znf_RING"/>
</dbReference>
<keyword evidence="5" id="KW-0175">Coiled coil</keyword>
<feature type="domain" description="B box-type" evidence="7">
    <location>
        <begin position="182"/>
        <end position="221"/>
    </location>
</feature>
<dbReference type="PROSITE" id="PS50119">
    <property type="entry name" value="ZF_BBOX"/>
    <property type="match status" value="2"/>
</dbReference>
<keyword evidence="2 4" id="KW-0863">Zinc-finger</keyword>
<dbReference type="AlphaFoldDB" id="A0A8S3ZAQ6"/>
<evidence type="ECO:0000256" key="5">
    <source>
        <dbReference type="SAM" id="Coils"/>
    </source>
</evidence>
<keyword evidence="9" id="KW-1185">Reference proteome</keyword>
<dbReference type="OrthoDB" id="1616686at2759"/>
<evidence type="ECO:0000256" key="1">
    <source>
        <dbReference type="ARBA" id="ARBA00022723"/>
    </source>
</evidence>